<evidence type="ECO:0000256" key="2">
    <source>
        <dbReference type="ARBA" id="ARBA00008813"/>
    </source>
</evidence>
<dbReference type="PRINTS" id="PR01937">
    <property type="entry name" value="INTRLEUKIN24"/>
</dbReference>
<feature type="disulfide bond" evidence="6">
    <location>
        <begin position="105"/>
        <end position="156"/>
    </location>
</feature>
<sequence>MDKDTEDKLFRLTTQKLQTLSRHAMATMVPGAFSRPLLFALLASFLLAATGRRLHLGSCVVSVHTHELKQYFHEIRQGMLDEDRHMGLRLLKSHAMKDVTPVESCCFLRMLLRFYVEQVFSNYGTKQSQLRSTSNLANSFLSIKKDLRKCHAQMQCHCNEHTSLKFANIQTNFEKLEQREAAVKAMGELDFLLEWLDGFHSDGPPQI</sequence>
<evidence type="ECO:0000256" key="1">
    <source>
        <dbReference type="ARBA" id="ARBA00004613"/>
    </source>
</evidence>
<keyword evidence="4 7" id="KW-0964">Secreted</keyword>
<evidence type="ECO:0000256" key="3">
    <source>
        <dbReference type="ARBA" id="ARBA00022514"/>
    </source>
</evidence>
<name>A0AAD7WBM0_9TELE</name>
<dbReference type="EMBL" id="JAINUG010000161">
    <property type="protein sequence ID" value="KAJ8391151.1"/>
    <property type="molecule type" value="Genomic_DNA"/>
</dbReference>
<dbReference type="PANTHER" id="PTHR48482:SF3">
    <property type="entry name" value="INTERLEUKIN-19"/>
    <property type="match status" value="1"/>
</dbReference>
<evidence type="ECO:0000313" key="9">
    <source>
        <dbReference type="Proteomes" id="UP001221898"/>
    </source>
</evidence>
<keyword evidence="5" id="KW-0732">Signal</keyword>
<organism evidence="8 9">
    <name type="scientific">Aldrovandia affinis</name>
    <dbReference type="NCBI Taxonomy" id="143900"/>
    <lineage>
        <taxon>Eukaryota</taxon>
        <taxon>Metazoa</taxon>
        <taxon>Chordata</taxon>
        <taxon>Craniata</taxon>
        <taxon>Vertebrata</taxon>
        <taxon>Euteleostomi</taxon>
        <taxon>Actinopterygii</taxon>
        <taxon>Neopterygii</taxon>
        <taxon>Teleostei</taxon>
        <taxon>Notacanthiformes</taxon>
        <taxon>Halosauridae</taxon>
        <taxon>Aldrovandia</taxon>
    </lineage>
</organism>
<dbReference type="Pfam" id="PF00726">
    <property type="entry name" value="IL10"/>
    <property type="match status" value="1"/>
</dbReference>
<dbReference type="AlphaFoldDB" id="A0AAD7WBM0"/>
<dbReference type="InterPro" id="IPR009079">
    <property type="entry name" value="4_helix_cytokine-like_core"/>
</dbReference>
<dbReference type="PANTHER" id="PTHR48482">
    <property type="entry name" value="INTERLEUKIN-19-RELATED"/>
    <property type="match status" value="1"/>
</dbReference>
<evidence type="ECO:0000256" key="6">
    <source>
        <dbReference type="PIRSR" id="PIRSR620443-51"/>
    </source>
</evidence>
<keyword evidence="9" id="KW-1185">Reference proteome</keyword>
<protein>
    <recommendedName>
        <fullName evidence="7">Interleukin family protein</fullName>
    </recommendedName>
</protein>
<dbReference type="Proteomes" id="UP001221898">
    <property type="component" value="Unassembled WGS sequence"/>
</dbReference>
<dbReference type="GO" id="GO:0005125">
    <property type="term" value="F:cytokine activity"/>
    <property type="evidence" value="ECO:0007669"/>
    <property type="project" value="UniProtKB-UniRule"/>
</dbReference>
<dbReference type="InterPro" id="IPR020444">
    <property type="entry name" value="IL-24"/>
</dbReference>
<comment type="subcellular location">
    <subcellularLocation>
        <location evidence="1 7">Secreted</location>
    </subcellularLocation>
</comment>
<evidence type="ECO:0000256" key="5">
    <source>
        <dbReference type="ARBA" id="ARBA00022729"/>
    </source>
</evidence>
<dbReference type="Gene3D" id="1.20.1250.10">
    <property type="match status" value="1"/>
</dbReference>
<feature type="disulfide bond" evidence="6">
    <location>
        <begin position="106"/>
        <end position="158"/>
    </location>
</feature>
<proteinExistence type="inferred from homology"/>
<feature type="disulfide bond" evidence="6">
    <location>
        <begin position="59"/>
        <end position="150"/>
    </location>
</feature>
<gene>
    <name evidence="8" type="ORF">AAFF_G00095800</name>
</gene>
<evidence type="ECO:0000256" key="7">
    <source>
        <dbReference type="RuleBase" id="RU368043"/>
    </source>
</evidence>
<evidence type="ECO:0000256" key="4">
    <source>
        <dbReference type="ARBA" id="ARBA00022525"/>
    </source>
</evidence>
<accession>A0AAD7WBM0</accession>
<comment type="caution">
    <text evidence="8">The sequence shown here is derived from an EMBL/GenBank/DDBJ whole genome shotgun (WGS) entry which is preliminary data.</text>
</comment>
<comment type="similarity">
    <text evidence="2 7">Belongs to the IL-10 family.</text>
</comment>
<evidence type="ECO:0000313" key="8">
    <source>
        <dbReference type="EMBL" id="KAJ8391151.1"/>
    </source>
</evidence>
<reference evidence="8" key="1">
    <citation type="journal article" date="2023" name="Science">
        <title>Genome structures resolve the early diversification of teleost fishes.</title>
        <authorList>
            <person name="Parey E."/>
            <person name="Louis A."/>
            <person name="Montfort J."/>
            <person name="Bouchez O."/>
            <person name="Roques C."/>
            <person name="Iampietro C."/>
            <person name="Lluch J."/>
            <person name="Castinel A."/>
            <person name="Donnadieu C."/>
            <person name="Desvignes T."/>
            <person name="Floi Bucao C."/>
            <person name="Jouanno E."/>
            <person name="Wen M."/>
            <person name="Mejri S."/>
            <person name="Dirks R."/>
            <person name="Jansen H."/>
            <person name="Henkel C."/>
            <person name="Chen W.J."/>
            <person name="Zahm M."/>
            <person name="Cabau C."/>
            <person name="Klopp C."/>
            <person name="Thompson A.W."/>
            <person name="Robinson-Rechavi M."/>
            <person name="Braasch I."/>
            <person name="Lecointre G."/>
            <person name="Bobe J."/>
            <person name="Postlethwait J.H."/>
            <person name="Berthelot C."/>
            <person name="Roest Crollius H."/>
            <person name="Guiguen Y."/>
        </authorList>
    </citation>
    <scope>NUCLEOTIDE SEQUENCE</scope>
    <source>
        <strain evidence="8">NC1722</strain>
    </source>
</reference>
<keyword evidence="3 7" id="KW-0202">Cytokine</keyword>
<keyword evidence="6" id="KW-1015">Disulfide bond</keyword>
<dbReference type="InterPro" id="IPR020443">
    <property type="entry name" value="IL-10/19/20/24/26"/>
</dbReference>
<dbReference type="SUPFAM" id="SSF47266">
    <property type="entry name" value="4-helical cytokines"/>
    <property type="match status" value="1"/>
</dbReference>
<comment type="function">
    <text evidence="7">Immune regulatory cytokine.</text>
</comment>
<dbReference type="GO" id="GO:0005615">
    <property type="term" value="C:extracellular space"/>
    <property type="evidence" value="ECO:0007669"/>
    <property type="project" value="UniProtKB-UniRule"/>
</dbReference>